<feature type="transmembrane region" description="Helical" evidence="2">
    <location>
        <begin position="329"/>
        <end position="354"/>
    </location>
</feature>
<dbReference type="Proteomes" id="UP000807342">
    <property type="component" value="Unassembled WGS sequence"/>
</dbReference>
<evidence type="ECO:0000313" key="3">
    <source>
        <dbReference type="EMBL" id="KAF9447775.1"/>
    </source>
</evidence>
<name>A0A9P6C3I9_9AGAR</name>
<accession>A0A9P6C3I9</accession>
<sequence>MFACTWVAVHPSVPTPEVQMGPWWPRLKRRIVLTASALIVPECMLLRAIMERIFAGKIAKYYNENFLSATQGKKWTLAHGFLVLMNGLAPHVGEEYVGPLTAATLFQRLECQEVTSPMTISQEEIEDKSKGDFFTKLIVTIHTTWFAVQCIGRAAAQLLLTELEIFTLAFAALNLMIYALWWHKPQNIGIGIPVMTSKPTPRTGPLGEPPAIMNVDEGKGDIQPNAPPTRLTTSPNNKGPGSHPRFYFITSLRGIAVSRSLGRLVKALSIPRDMTGDVDSQLSHLPVHFNLSPLKNLLLFMSLFIVGTLFGGVHLFAWSNPFPTAFEKYLWRSTALCCSLLPVFWGFLHIYGYLNIHHTNSGVPRYNSAPLLTQNLVRLTTFSFAAYFIARLILITIAFSSLRSLSTYQLVDVVWNRFVPHFQ</sequence>
<feature type="transmembrane region" description="Helical" evidence="2">
    <location>
        <begin position="165"/>
        <end position="182"/>
    </location>
</feature>
<evidence type="ECO:0000313" key="4">
    <source>
        <dbReference type="Proteomes" id="UP000807342"/>
    </source>
</evidence>
<gene>
    <name evidence="3" type="ORF">P691DRAFT_819542</name>
</gene>
<dbReference type="EMBL" id="MU151186">
    <property type="protein sequence ID" value="KAF9447775.1"/>
    <property type="molecule type" value="Genomic_DNA"/>
</dbReference>
<keyword evidence="2" id="KW-0472">Membrane</keyword>
<feature type="region of interest" description="Disordered" evidence="1">
    <location>
        <begin position="216"/>
        <end position="240"/>
    </location>
</feature>
<feature type="compositionally biased region" description="Polar residues" evidence="1">
    <location>
        <begin position="230"/>
        <end position="239"/>
    </location>
</feature>
<evidence type="ECO:0000256" key="2">
    <source>
        <dbReference type="SAM" id="Phobius"/>
    </source>
</evidence>
<comment type="caution">
    <text evidence="3">The sequence shown here is derived from an EMBL/GenBank/DDBJ whole genome shotgun (WGS) entry which is preliminary data.</text>
</comment>
<keyword evidence="2" id="KW-0812">Transmembrane</keyword>
<organism evidence="3 4">
    <name type="scientific">Macrolepiota fuliginosa MF-IS2</name>
    <dbReference type="NCBI Taxonomy" id="1400762"/>
    <lineage>
        <taxon>Eukaryota</taxon>
        <taxon>Fungi</taxon>
        <taxon>Dikarya</taxon>
        <taxon>Basidiomycota</taxon>
        <taxon>Agaricomycotina</taxon>
        <taxon>Agaricomycetes</taxon>
        <taxon>Agaricomycetidae</taxon>
        <taxon>Agaricales</taxon>
        <taxon>Agaricineae</taxon>
        <taxon>Agaricaceae</taxon>
        <taxon>Macrolepiota</taxon>
    </lineage>
</organism>
<feature type="transmembrane region" description="Helical" evidence="2">
    <location>
        <begin position="375"/>
        <end position="399"/>
    </location>
</feature>
<evidence type="ECO:0000256" key="1">
    <source>
        <dbReference type="SAM" id="MobiDB-lite"/>
    </source>
</evidence>
<dbReference type="OrthoDB" id="3029001at2759"/>
<feature type="transmembrane region" description="Helical" evidence="2">
    <location>
        <begin position="297"/>
        <end position="317"/>
    </location>
</feature>
<dbReference type="PANTHER" id="PTHR35043">
    <property type="entry name" value="TRANSCRIPTION FACTOR DOMAIN-CONTAINING PROTEIN"/>
    <property type="match status" value="1"/>
</dbReference>
<keyword evidence="2" id="KW-1133">Transmembrane helix</keyword>
<dbReference type="PANTHER" id="PTHR35043:SF7">
    <property type="entry name" value="TRANSCRIPTION FACTOR DOMAIN-CONTAINING PROTEIN"/>
    <property type="match status" value="1"/>
</dbReference>
<reference evidence="3" key="1">
    <citation type="submission" date="2020-11" db="EMBL/GenBank/DDBJ databases">
        <authorList>
            <consortium name="DOE Joint Genome Institute"/>
            <person name="Ahrendt S."/>
            <person name="Riley R."/>
            <person name="Andreopoulos W."/>
            <person name="Labutti K."/>
            <person name="Pangilinan J."/>
            <person name="Ruiz-Duenas F.J."/>
            <person name="Barrasa J.M."/>
            <person name="Sanchez-Garcia M."/>
            <person name="Camarero S."/>
            <person name="Miyauchi S."/>
            <person name="Serrano A."/>
            <person name="Linde D."/>
            <person name="Babiker R."/>
            <person name="Drula E."/>
            <person name="Ayuso-Fernandez I."/>
            <person name="Pacheco R."/>
            <person name="Padilla G."/>
            <person name="Ferreira P."/>
            <person name="Barriuso J."/>
            <person name="Kellner H."/>
            <person name="Castanera R."/>
            <person name="Alfaro M."/>
            <person name="Ramirez L."/>
            <person name="Pisabarro A.G."/>
            <person name="Kuo A."/>
            <person name="Tritt A."/>
            <person name="Lipzen A."/>
            <person name="He G."/>
            <person name="Yan M."/>
            <person name="Ng V."/>
            <person name="Cullen D."/>
            <person name="Martin F."/>
            <person name="Rosso M.-N."/>
            <person name="Henrissat B."/>
            <person name="Hibbett D."/>
            <person name="Martinez A.T."/>
            <person name="Grigoriev I.V."/>
        </authorList>
    </citation>
    <scope>NUCLEOTIDE SEQUENCE</scope>
    <source>
        <strain evidence="3">MF-IS2</strain>
    </source>
</reference>
<dbReference type="AlphaFoldDB" id="A0A9P6C3I9"/>
<keyword evidence="4" id="KW-1185">Reference proteome</keyword>
<protein>
    <submittedName>
        <fullName evidence="3">Uncharacterized protein</fullName>
    </submittedName>
</protein>
<proteinExistence type="predicted"/>